<feature type="transmembrane region" description="Helical" evidence="6">
    <location>
        <begin position="144"/>
        <end position="167"/>
    </location>
</feature>
<comment type="subcellular location">
    <subcellularLocation>
        <location evidence="1">Cell membrane</location>
        <topology evidence="1">Multi-pass membrane protein</topology>
    </subcellularLocation>
</comment>
<keyword evidence="3 6" id="KW-0812">Transmembrane</keyword>
<reference evidence="8" key="1">
    <citation type="submission" date="2020-09" db="EMBL/GenBank/DDBJ databases">
        <title>Taishania pollutisoli gen. nov., sp. nov., Isolated from Tetrabromobisphenol A-Contaminated Soil.</title>
        <authorList>
            <person name="Chen Q."/>
        </authorList>
    </citation>
    <scope>NUCLEOTIDE SEQUENCE</scope>
    <source>
        <strain evidence="8">CZZ-1</strain>
    </source>
</reference>
<feature type="transmembrane region" description="Helical" evidence="6">
    <location>
        <begin position="209"/>
        <end position="232"/>
    </location>
</feature>
<dbReference type="AlphaFoldDB" id="A0A8J6PF21"/>
<keyword evidence="5 6" id="KW-0472">Membrane</keyword>
<accession>A0A8J6PF21</accession>
<feature type="transmembrane region" description="Helical" evidence="6">
    <location>
        <begin position="121"/>
        <end position="138"/>
    </location>
</feature>
<feature type="domain" description="EamA" evidence="7">
    <location>
        <begin position="4"/>
        <end position="137"/>
    </location>
</feature>
<feature type="transmembrane region" description="Helical" evidence="6">
    <location>
        <begin position="66"/>
        <end position="87"/>
    </location>
</feature>
<dbReference type="EMBL" id="JACVEL010000007">
    <property type="protein sequence ID" value="MBC9813085.1"/>
    <property type="molecule type" value="Genomic_DNA"/>
</dbReference>
<dbReference type="InterPro" id="IPR051258">
    <property type="entry name" value="Diverse_Substrate_Transporter"/>
</dbReference>
<dbReference type="PANTHER" id="PTHR42920:SF5">
    <property type="entry name" value="EAMA DOMAIN-CONTAINING PROTEIN"/>
    <property type="match status" value="1"/>
</dbReference>
<feature type="domain" description="EamA" evidence="7">
    <location>
        <begin position="148"/>
        <end position="282"/>
    </location>
</feature>
<protein>
    <submittedName>
        <fullName evidence="8">DMT family transporter</fullName>
    </submittedName>
</protein>
<keyword evidence="2" id="KW-1003">Cell membrane</keyword>
<dbReference type="InterPro" id="IPR000620">
    <property type="entry name" value="EamA_dom"/>
</dbReference>
<sequence>MRARGYMLAAVSAVFYGLIPLFILPVKAIGFPLDVTLFYRFFIAALILLAYLIYKKESLRMTGKEALIYVALGLFYSLSSECLFLGYDYLTPGIASTILFVYPVIVALIMVFFFREKITKPTIFSLIISLLGVGILSMKDAGFQINVTGFLIALGSALFYALYLVIVNKSELEVSGMKITFYSLLFSSAYYFIKSFVLQKSLALPSVEVLVDISLFSLITTVFSIMALIYAIQLIGSTHTAIMGALEPVIAIVISVGFFGEHLTVTLTIGVAMILIGVLINVVSGEKMGEDRL</sequence>
<feature type="transmembrane region" description="Helical" evidence="6">
    <location>
        <begin position="37"/>
        <end position="54"/>
    </location>
</feature>
<proteinExistence type="predicted"/>
<feature type="transmembrane region" description="Helical" evidence="6">
    <location>
        <begin position="7"/>
        <end position="25"/>
    </location>
</feature>
<comment type="caution">
    <text evidence="8">The sequence shown here is derived from an EMBL/GenBank/DDBJ whole genome shotgun (WGS) entry which is preliminary data.</text>
</comment>
<dbReference type="RefSeq" id="WP_216714365.1">
    <property type="nucleotide sequence ID" value="NZ_JACVEL010000007.1"/>
</dbReference>
<dbReference type="PANTHER" id="PTHR42920">
    <property type="entry name" value="OS03G0707200 PROTEIN-RELATED"/>
    <property type="match status" value="1"/>
</dbReference>
<dbReference type="InterPro" id="IPR037185">
    <property type="entry name" value="EmrE-like"/>
</dbReference>
<feature type="transmembrane region" description="Helical" evidence="6">
    <location>
        <begin position="265"/>
        <end position="283"/>
    </location>
</feature>
<feature type="transmembrane region" description="Helical" evidence="6">
    <location>
        <begin position="239"/>
        <end position="259"/>
    </location>
</feature>
<evidence type="ECO:0000313" key="9">
    <source>
        <dbReference type="Proteomes" id="UP000652681"/>
    </source>
</evidence>
<evidence type="ECO:0000313" key="8">
    <source>
        <dbReference type="EMBL" id="MBC9813085.1"/>
    </source>
</evidence>
<gene>
    <name evidence="8" type="ORF">H9Y05_11455</name>
</gene>
<keyword evidence="9" id="KW-1185">Reference proteome</keyword>
<evidence type="ECO:0000256" key="5">
    <source>
        <dbReference type="ARBA" id="ARBA00023136"/>
    </source>
</evidence>
<evidence type="ECO:0000256" key="3">
    <source>
        <dbReference type="ARBA" id="ARBA00022692"/>
    </source>
</evidence>
<keyword evidence="4 6" id="KW-1133">Transmembrane helix</keyword>
<dbReference type="Gene3D" id="1.10.3730.20">
    <property type="match status" value="1"/>
</dbReference>
<evidence type="ECO:0000256" key="2">
    <source>
        <dbReference type="ARBA" id="ARBA00022475"/>
    </source>
</evidence>
<feature type="transmembrane region" description="Helical" evidence="6">
    <location>
        <begin position="93"/>
        <end position="114"/>
    </location>
</feature>
<dbReference type="GO" id="GO:0005886">
    <property type="term" value="C:plasma membrane"/>
    <property type="evidence" value="ECO:0007669"/>
    <property type="project" value="UniProtKB-SubCell"/>
</dbReference>
<dbReference type="Proteomes" id="UP000652681">
    <property type="component" value="Unassembled WGS sequence"/>
</dbReference>
<evidence type="ECO:0000256" key="6">
    <source>
        <dbReference type="SAM" id="Phobius"/>
    </source>
</evidence>
<organism evidence="8 9">
    <name type="scientific">Taishania pollutisoli</name>
    <dbReference type="NCBI Taxonomy" id="2766479"/>
    <lineage>
        <taxon>Bacteria</taxon>
        <taxon>Pseudomonadati</taxon>
        <taxon>Bacteroidota</taxon>
        <taxon>Flavobacteriia</taxon>
        <taxon>Flavobacteriales</taxon>
        <taxon>Crocinitomicaceae</taxon>
        <taxon>Taishania</taxon>
    </lineage>
</organism>
<evidence type="ECO:0000259" key="7">
    <source>
        <dbReference type="Pfam" id="PF00892"/>
    </source>
</evidence>
<evidence type="ECO:0000256" key="4">
    <source>
        <dbReference type="ARBA" id="ARBA00022989"/>
    </source>
</evidence>
<name>A0A8J6PF21_9FLAO</name>
<dbReference type="Pfam" id="PF00892">
    <property type="entry name" value="EamA"/>
    <property type="match status" value="2"/>
</dbReference>
<feature type="transmembrane region" description="Helical" evidence="6">
    <location>
        <begin position="179"/>
        <end position="197"/>
    </location>
</feature>
<dbReference type="SUPFAM" id="SSF103481">
    <property type="entry name" value="Multidrug resistance efflux transporter EmrE"/>
    <property type="match status" value="2"/>
</dbReference>
<evidence type="ECO:0000256" key="1">
    <source>
        <dbReference type="ARBA" id="ARBA00004651"/>
    </source>
</evidence>